<organism evidence="1 2">
    <name type="scientific">Trachymyrmex cornetzi</name>
    <dbReference type="NCBI Taxonomy" id="471704"/>
    <lineage>
        <taxon>Eukaryota</taxon>
        <taxon>Metazoa</taxon>
        <taxon>Ecdysozoa</taxon>
        <taxon>Arthropoda</taxon>
        <taxon>Hexapoda</taxon>
        <taxon>Insecta</taxon>
        <taxon>Pterygota</taxon>
        <taxon>Neoptera</taxon>
        <taxon>Endopterygota</taxon>
        <taxon>Hymenoptera</taxon>
        <taxon>Apocrita</taxon>
        <taxon>Aculeata</taxon>
        <taxon>Formicoidea</taxon>
        <taxon>Formicidae</taxon>
        <taxon>Myrmicinae</taxon>
        <taxon>Trachymyrmex</taxon>
    </lineage>
</organism>
<evidence type="ECO:0000313" key="2">
    <source>
        <dbReference type="Proteomes" id="UP000078492"/>
    </source>
</evidence>
<dbReference type="EMBL" id="KQ980363">
    <property type="protein sequence ID" value="KYN16345.1"/>
    <property type="molecule type" value="Genomic_DNA"/>
</dbReference>
<reference evidence="1 2" key="1">
    <citation type="submission" date="2015-09" db="EMBL/GenBank/DDBJ databases">
        <title>Trachymyrmex cornetzi WGS genome.</title>
        <authorList>
            <person name="Nygaard S."/>
            <person name="Hu H."/>
            <person name="Boomsma J."/>
            <person name="Zhang G."/>
        </authorList>
    </citation>
    <scope>NUCLEOTIDE SEQUENCE [LARGE SCALE GENOMIC DNA]</scope>
    <source>
        <strain evidence="1">Tcor2-1</strain>
        <tissue evidence="1">Whole body</tissue>
    </source>
</reference>
<keyword evidence="2" id="KW-1185">Reference proteome</keyword>
<dbReference type="Proteomes" id="UP000078492">
    <property type="component" value="Unassembled WGS sequence"/>
</dbReference>
<dbReference type="AlphaFoldDB" id="A0A151J2M6"/>
<gene>
    <name evidence="1" type="ORF">ALC57_11399</name>
</gene>
<proteinExistence type="predicted"/>
<protein>
    <submittedName>
        <fullName evidence="1">Uncharacterized protein</fullName>
    </submittedName>
</protein>
<dbReference type="STRING" id="471704.A0A151J2M6"/>
<accession>A0A151J2M6</accession>
<name>A0A151J2M6_9HYME</name>
<sequence length="213" mass="25018">MEVTEEPNLDYQEPYKLHNFQIIEDNEEAWSKDNLNSHPQCSNDDADFDSSYKRRPVKYWRNWNINEKYKNKRNRLLKSVQNKFRRVSSECQLRRWEEQLHSGENHIEKLSYISKTHNKFTAAVASGFIVHDIDLQRWALQAQEKSIIKSKIVPIKFISKFSDSSYEGINGSALEILGQAEASISVEGIGANNVIFRVVPNHEMRSNFRKRRD</sequence>
<evidence type="ECO:0000313" key="1">
    <source>
        <dbReference type="EMBL" id="KYN16345.1"/>
    </source>
</evidence>